<feature type="binding site" evidence="11">
    <location>
        <position position="122"/>
    </location>
    <ligand>
        <name>S-adenosyl-L-methionine</name>
        <dbReference type="ChEBI" id="CHEBI:59789"/>
    </ligand>
</feature>
<evidence type="ECO:0000256" key="12">
    <source>
        <dbReference type="PIRSR" id="PIRSR005461-1"/>
    </source>
</evidence>
<feature type="binding site" evidence="11">
    <location>
        <position position="97"/>
    </location>
    <ligand>
        <name>S-adenosyl-L-methionine</name>
        <dbReference type="ChEBI" id="CHEBI:59789"/>
    </ligand>
</feature>
<evidence type="ECO:0000256" key="2">
    <source>
        <dbReference type="ARBA" id="ARBA00022603"/>
    </source>
</evidence>
<evidence type="ECO:0000313" key="15">
    <source>
        <dbReference type="EMBL" id="VFJ56245.1"/>
    </source>
</evidence>
<feature type="domain" description="Ribosomal RNA methyltransferase FtsJ" evidence="13">
    <location>
        <begin position="29"/>
        <end position="204"/>
    </location>
</feature>
<dbReference type="GO" id="GO:0005737">
    <property type="term" value="C:cytoplasm"/>
    <property type="evidence" value="ECO:0007669"/>
    <property type="project" value="UniProtKB-SubCell"/>
</dbReference>
<dbReference type="SUPFAM" id="SSF53335">
    <property type="entry name" value="S-adenosyl-L-methionine-dependent methyltransferases"/>
    <property type="match status" value="1"/>
</dbReference>
<dbReference type="Gene3D" id="3.40.50.150">
    <property type="entry name" value="Vaccinia Virus protein VP39"/>
    <property type="match status" value="1"/>
</dbReference>
<feature type="binding site" evidence="11">
    <location>
        <position position="63"/>
    </location>
    <ligand>
        <name>S-adenosyl-L-methionine</name>
        <dbReference type="ChEBI" id="CHEBI:59789"/>
    </ligand>
</feature>
<dbReference type="AlphaFoldDB" id="A0A450S4Y1"/>
<keyword evidence="1 11" id="KW-0698">rRNA processing</keyword>
<evidence type="ECO:0000256" key="1">
    <source>
        <dbReference type="ARBA" id="ARBA00022552"/>
    </source>
</evidence>
<dbReference type="HAMAP" id="MF_01547">
    <property type="entry name" value="RNA_methyltr_E"/>
    <property type="match status" value="1"/>
</dbReference>
<dbReference type="InterPro" id="IPR015507">
    <property type="entry name" value="rRNA-MeTfrase_E"/>
</dbReference>
<accession>A0A450S4Y1</accession>
<keyword evidence="2 11" id="KW-0489">Methyltransferase</keyword>
<evidence type="ECO:0000256" key="7">
    <source>
        <dbReference type="ARBA" id="ARBA00041129"/>
    </source>
</evidence>
<evidence type="ECO:0000256" key="8">
    <source>
        <dbReference type="ARBA" id="ARBA00041995"/>
    </source>
</evidence>
<evidence type="ECO:0000256" key="11">
    <source>
        <dbReference type="HAMAP-Rule" id="MF_01547"/>
    </source>
</evidence>
<dbReference type="PANTHER" id="PTHR10920">
    <property type="entry name" value="RIBOSOMAL RNA METHYLTRANSFERASE"/>
    <property type="match status" value="1"/>
</dbReference>
<evidence type="ECO:0000313" key="14">
    <source>
        <dbReference type="EMBL" id="VFJ46930.1"/>
    </source>
</evidence>
<evidence type="ECO:0000256" key="5">
    <source>
        <dbReference type="ARBA" id="ARBA00037569"/>
    </source>
</evidence>
<dbReference type="PIRSF" id="PIRSF005461">
    <property type="entry name" value="23S_rRNA_mtase"/>
    <property type="match status" value="1"/>
</dbReference>
<proteinExistence type="inferred from homology"/>
<comment type="subcellular location">
    <subcellularLocation>
        <location evidence="11">Cytoplasm</location>
    </subcellularLocation>
</comment>
<comment type="function">
    <text evidence="5 11">Specifically methylates the uridine in position 2552 of 23S rRNA at the 2'-O position of the ribose in the fully assembled 50S ribosomal subunit.</text>
</comment>
<keyword evidence="3 11" id="KW-0808">Transferase</keyword>
<keyword evidence="11" id="KW-0963">Cytoplasm</keyword>
<dbReference type="EMBL" id="CAADFD010000026">
    <property type="protein sequence ID" value="VFJ56245.1"/>
    <property type="molecule type" value="Genomic_DNA"/>
</dbReference>
<sequence length="212" mass="23639">MRKNSRSNRYWIIEHNRDPFVREAKKTGYRSRSAYKLLEIARRDQLFKRGDTIVDLGAAPGGWSQVAVEKIGKEGRVIAIDILPMEPIPGVISLKGDARDRETQGQVIKLLAEDLAQVVISDMAPNISGSNTLDQPRILQIAESALESGIRFLAPGGHFLVKVFQGDGFDAFIATVQCSFSKTRVRKPKASRASSREVYVLGWGYRQSYNCV</sequence>
<dbReference type="PANTHER" id="PTHR10920:SF18">
    <property type="entry name" value="RRNA METHYLTRANSFERASE 2, MITOCHONDRIAL"/>
    <property type="match status" value="1"/>
</dbReference>
<feature type="binding site" evidence="11">
    <location>
        <position position="81"/>
    </location>
    <ligand>
        <name>S-adenosyl-L-methionine</name>
        <dbReference type="ChEBI" id="CHEBI:59789"/>
    </ligand>
</feature>
<evidence type="ECO:0000256" key="4">
    <source>
        <dbReference type="ARBA" id="ARBA00022691"/>
    </source>
</evidence>
<organism evidence="14">
    <name type="scientific">Candidatus Kentrum sp. FW</name>
    <dbReference type="NCBI Taxonomy" id="2126338"/>
    <lineage>
        <taxon>Bacteria</taxon>
        <taxon>Pseudomonadati</taxon>
        <taxon>Pseudomonadota</taxon>
        <taxon>Gammaproteobacteria</taxon>
        <taxon>Candidatus Kentrum</taxon>
    </lineage>
</organism>
<dbReference type="GO" id="GO:0008650">
    <property type="term" value="F:rRNA (uridine-2'-O-)-methyltransferase activity"/>
    <property type="evidence" value="ECO:0007669"/>
    <property type="project" value="UniProtKB-UniRule"/>
</dbReference>
<name>A0A450S4Y1_9GAMM</name>
<feature type="binding site" evidence="11">
    <location>
        <position position="61"/>
    </location>
    <ligand>
        <name>S-adenosyl-L-methionine</name>
        <dbReference type="ChEBI" id="CHEBI:59789"/>
    </ligand>
</feature>
<keyword evidence="4 11" id="KW-0949">S-adenosyl-L-methionine</keyword>
<dbReference type="FunFam" id="3.40.50.150:FF:000005">
    <property type="entry name" value="Ribosomal RNA large subunit methyltransferase E"/>
    <property type="match status" value="1"/>
</dbReference>
<dbReference type="InterPro" id="IPR029063">
    <property type="entry name" value="SAM-dependent_MTases_sf"/>
</dbReference>
<evidence type="ECO:0000256" key="9">
    <source>
        <dbReference type="ARBA" id="ARBA00042745"/>
    </source>
</evidence>
<feature type="active site" description="Proton acceptor" evidence="11 12">
    <location>
        <position position="162"/>
    </location>
</feature>
<gene>
    <name evidence="11" type="primary">rlmE</name>
    <name evidence="11" type="synonym">ftsJ</name>
    <name evidence="11" type="synonym">rrmJ</name>
    <name evidence="14" type="ORF">BECKFW1821A_GA0114235_101419</name>
    <name evidence="15" type="ORF">BECKFW1821B_GA0114236_102622</name>
</gene>
<protein>
    <recommendedName>
        <fullName evidence="7 11">Ribosomal RNA large subunit methyltransferase E</fullName>
        <ecNumber evidence="6 11">2.1.1.166</ecNumber>
    </recommendedName>
    <alternativeName>
        <fullName evidence="9 11">23S rRNA Um2552 methyltransferase</fullName>
    </alternativeName>
    <alternativeName>
        <fullName evidence="8 11">rRNA (uridine-2'-O-)-methyltransferase</fullName>
    </alternativeName>
</protein>
<dbReference type="EMBL" id="CAADEW010000014">
    <property type="protein sequence ID" value="VFJ46930.1"/>
    <property type="molecule type" value="Genomic_DNA"/>
</dbReference>
<dbReference type="EC" id="2.1.1.166" evidence="6 11"/>
<comment type="catalytic activity">
    <reaction evidence="10 11">
        <text>uridine(2552) in 23S rRNA + S-adenosyl-L-methionine = 2'-O-methyluridine(2552) in 23S rRNA + S-adenosyl-L-homocysteine + H(+)</text>
        <dbReference type="Rhea" id="RHEA:42720"/>
        <dbReference type="Rhea" id="RHEA-COMP:10202"/>
        <dbReference type="Rhea" id="RHEA-COMP:10203"/>
        <dbReference type="ChEBI" id="CHEBI:15378"/>
        <dbReference type="ChEBI" id="CHEBI:57856"/>
        <dbReference type="ChEBI" id="CHEBI:59789"/>
        <dbReference type="ChEBI" id="CHEBI:65315"/>
        <dbReference type="ChEBI" id="CHEBI:74478"/>
        <dbReference type="EC" id="2.1.1.166"/>
    </reaction>
</comment>
<evidence type="ECO:0000259" key="13">
    <source>
        <dbReference type="Pfam" id="PF01728"/>
    </source>
</evidence>
<evidence type="ECO:0000256" key="3">
    <source>
        <dbReference type="ARBA" id="ARBA00022679"/>
    </source>
</evidence>
<evidence type="ECO:0000256" key="6">
    <source>
        <dbReference type="ARBA" id="ARBA00038861"/>
    </source>
</evidence>
<reference evidence="14" key="1">
    <citation type="submission" date="2019-02" db="EMBL/GenBank/DDBJ databases">
        <authorList>
            <person name="Gruber-Vodicka R. H."/>
            <person name="Seah K. B. B."/>
        </authorList>
    </citation>
    <scope>NUCLEOTIDE SEQUENCE</scope>
    <source>
        <strain evidence="15">BECK_BZ106</strain>
        <strain evidence="14">BECK_BZ15</strain>
    </source>
</reference>
<dbReference type="InterPro" id="IPR050082">
    <property type="entry name" value="RNA_methyltr_RlmE"/>
</dbReference>
<dbReference type="InterPro" id="IPR002877">
    <property type="entry name" value="RNA_MeTrfase_FtsJ_dom"/>
</dbReference>
<dbReference type="Pfam" id="PF01728">
    <property type="entry name" value="FtsJ"/>
    <property type="match status" value="1"/>
</dbReference>
<evidence type="ECO:0000256" key="10">
    <source>
        <dbReference type="ARBA" id="ARBA00048970"/>
    </source>
</evidence>
<comment type="similarity">
    <text evidence="11">Belongs to the class I-like SAM-binding methyltransferase superfamily. RNA methyltransferase RlmE family.</text>
</comment>